<evidence type="ECO:0000313" key="2">
    <source>
        <dbReference type="EMBL" id="SIO29183.1"/>
    </source>
</evidence>
<dbReference type="Proteomes" id="UP000184694">
    <property type="component" value="Unassembled WGS sequence"/>
</dbReference>
<gene>
    <name evidence="2" type="ORF">SAMN02745161_2585</name>
</gene>
<feature type="signal peptide" evidence="1">
    <location>
        <begin position="1"/>
        <end position="19"/>
    </location>
</feature>
<dbReference type="EMBL" id="FSRG01000006">
    <property type="protein sequence ID" value="SIO29183.1"/>
    <property type="molecule type" value="Genomic_DNA"/>
</dbReference>
<dbReference type="AlphaFoldDB" id="A0A1N6IB09"/>
<dbReference type="RefSeq" id="WP_074217352.1">
    <property type="nucleotide sequence ID" value="NZ_FSRG01000006.1"/>
</dbReference>
<protein>
    <recommendedName>
        <fullName evidence="4">Lipoprotein</fullName>
    </recommendedName>
</protein>
<keyword evidence="1" id="KW-0732">Signal</keyword>
<name>A0A1N6IB09_9BACT</name>
<evidence type="ECO:0000313" key="3">
    <source>
        <dbReference type="Proteomes" id="UP000184694"/>
    </source>
</evidence>
<reference evidence="3" key="1">
    <citation type="submission" date="2016-11" db="EMBL/GenBank/DDBJ databases">
        <authorList>
            <person name="Varghese N."/>
            <person name="Submissions S."/>
        </authorList>
    </citation>
    <scope>NUCLEOTIDE SEQUENCE [LARGE SCALE GENOMIC DNA]</scope>
    <source>
        <strain evidence="3">DSM 17456</strain>
    </source>
</reference>
<evidence type="ECO:0000256" key="1">
    <source>
        <dbReference type="SAM" id="SignalP"/>
    </source>
</evidence>
<evidence type="ECO:0008006" key="4">
    <source>
        <dbReference type="Google" id="ProtNLM"/>
    </source>
</evidence>
<accession>A0A1N6IB09</accession>
<sequence length="71" mass="8411">MLRKIILLGGCIMLLASLAGCKTTAYGGYDPSWYVPYGGEYNFYFEDHHHHHHHHHGHHSHHHSHHHHHRR</sequence>
<organism evidence="2 3">
    <name type="scientific">Halodesulfovibrio marinisediminis DSM 17456</name>
    <dbReference type="NCBI Taxonomy" id="1121457"/>
    <lineage>
        <taxon>Bacteria</taxon>
        <taxon>Pseudomonadati</taxon>
        <taxon>Thermodesulfobacteriota</taxon>
        <taxon>Desulfovibrionia</taxon>
        <taxon>Desulfovibrionales</taxon>
        <taxon>Desulfovibrionaceae</taxon>
        <taxon>Halodesulfovibrio</taxon>
    </lineage>
</organism>
<keyword evidence="3" id="KW-1185">Reference proteome</keyword>
<proteinExistence type="predicted"/>
<feature type="chain" id="PRO_5012862273" description="Lipoprotein" evidence="1">
    <location>
        <begin position="20"/>
        <end position="71"/>
    </location>
</feature>
<dbReference type="PROSITE" id="PS51257">
    <property type="entry name" value="PROKAR_LIPOPROTEIN"/>
    <property type="match status" value="1"/>
</dbReference>
<dbReference type="STRING" id="1121457.SAMN02745161_2585"/>